<dbReference type="EMBL" id="FOFJ01000003">
    <property type="protein sequence ID" value="SEP78463.1"/>
    <property type="molecule type" value="Genomic_DNA"/>
</dbReference>
<evidence type="ECO:0000313" key="2">
    <source>
        <dbReference type="Proteomes" id="UP000199267"/>
    </source>
</evidence>
<dbReference type="AlphaFoldDB" id="A0A1H9AQ03"/>
<name>A0A1H9AQ03_9GAMM</name>
<reference evidence="1 2" key="1">
    <citation type="submission" date="2016-10" db="EMBL/GenBank/DDBJ databases">
        <authorList>
            <person name="de Groot N.N."/>
        </authorList>
    </citation>
    <scope>NUCLEOTIDE SEQUENCE [LARGE SCALE GENOMIC DNA]</scope>
    <source>
        <strain evidence="1 2">DSM 378</strain>
    </source>
</reference>
<accession>A0A1H9AQ03</accession>
<proteinExistence type="predicted"/>
<evidence type="ECO:0000313" key="1">
    <source>
        <dbReference type="EMBL" id="SEP78463.1"/>
    </source>
</evidence>
<dbReference type="RefSeq" id="WP_167363688.1">
    <property type="nucleotide sequence ID" value="NZ_FOFJ01000003.1"/>
</dbReference>
<gene>
    <name evidence="1" type="ORF">SAMN04244573_00442</name>
</gene>
<organism evidence="1 2">
    <name type="scientific">Azotobacter beijerinckii</name>
    <dbReference type="NCBI Taxonomy" id="170623"/>
    <lineage>
        <taxon>Bacteria</taxon>
        <taxon>Pseudomonadati</taxon>
        <taxon>Pseudomonadota</taxon>
        <taxon>Gammaproteobacteria</taxon>
        <taxon>Pseudomonadales</taxon>
        <taxon>Pseudomonadaceae</taxon>
        <taxon>Azotobacter</taxon>
    </lineage>
</organism>
<sequence>MRYILSEYQRLGGSYTIMTRDGTAEKGEAVLSKTHAAISTLMQEQEKLIEMVETLE</sequence>
<protein>
    <submittedName>
        <fullName evidence="1">Uncharacterized protein</fullName>
    </submittedName>
</protein>
<dbReference type="Proteomes" id="UP000199267">
    <property type="component" value="Unassembled WGS sequence"/>
</dbReference>